<proteinExistence type="predicted"/>
<protein>
    <submittedName>
        <fullName evidence="1">Type I-C CRISPR-associated protein Cas8c/Csd1</fullName>
    </submittedName>
</protein>
<evidence type="ECO:0000313" key="1">
    <source>
        <dbReference type="EMBL" id="RHK04336.1"/>
    </source>
</evidence>
<dbReference type="AlphaFoldDB" id="A0A415EPJ7"/>
<reference evidence="1 2" key="1">
    <citation type="submission" date="2018-08" db="EMBL/GenBank/DDBJ databases">
        <title>A genome reference for cultivated species of the human gut microbiota.</title>
        <authorList>
            <person name="Zou Y."/>
            <person name="Xue W."/>
            <person name="Luo G."/>
        </authorList>
    </citation>
    <scope>NUCLEOTIDE SEQUENCE [LARGE SCALE GENOMIC DNA]</scope>
    <source>
        <strain evidence="1 2">AF48-16</strain>
    </source>
</reference>
<organism evidence="1 2">
    <name type="scientific">Enterococcus casseliflavus</name>
    <name type="common">Enterococcus flavescens</name>
    <dbReference type="NCBI Taxonomy" id="37734"/>
    <lineage>
        <taxon>Bacteria</taxon>
        <taxon>Bacillati</taxon>
        <taxon>Bacillota</taxon>
        <taxon>Bacilli</taxon>
        <taxon>Lactobacillales</taxon>
        <taxon>Enterococcaceae</taxon>
        <taxon>Enterococcus</taxon>
    </lineage>
</organism>
<sequence length="635" mass="72754">MSWLNDLIETYDDNEALVGINQRTNSGKEVMLLPISHAYQNAHIEVTVTDEGTFYAAKVVPKEEAPTVIPVTISSAGRTSSPAPHGLHDSLQYVAGDFETYGGIYKKVNSYELYIEQLRQWCASEHANPMVQSILLYLEKGQLIKDLVQAGVLYTKDNQLISKWTKEISEEFGEKPQLFQVLSGSGDQSTAFIRFSIHKESQGNLPLWGNPQVIASFINFYNERLPEIGLDYATGKESPLTDTHPSKIRFGGDMAKLISGNDAVNFTYRGRFHNKNQAALLSYEASQKGHNALKWLIAKQGYVVDGRVFLTWGKKEIPRVEESTFEIFNEMYTEDEELEELTKEDTTHQQFADTFSKALKGYRKNTGLDYQDSVQIIILDAATPGRMGILYYQSLEKNLYLKRIEDWHRSCYWKHTYIVKEKKRYTFWGAPSLRDIAQAVHGTNAKDTLIKNTIHELFPCVVDGKKIPLTIVSALFRRASNPVSMENWEWQKTLTIACSIMKKHFEFEKEEQSVALDWENQDRNYLFGRMLAVADVFEERALYQAGVKRSTNAIRYMNAFSAHPVSTWKIIQANLIPYQTRLGTKGSYYQKLLDEIGVVFSEKEYTDQPLNGKFLLGYYSQRSDLNKKQEKNMEE</sequence>
<dbReference type="Pfam" id="PF09709">
    <property type="entry name" value="Cas_Csd1"/>
    <property type="match status" value="1"/>
</dbReference>
<dbReference type="CDD" id="cd09757">
    <property type="entry name" value="Cas8c_I-C"/>
    <property type="match status" value="1"/>
</dbReference>
<dbReference type="Proteomes" id="UP000286288">
    <property type="component" value="Unassembled WGS sequence"/>
</dbReference>
<dbReference type="EMBL" id="QRMZ01000028">
    <property type="protein sequence ID" value="RHK04336.1"/>
    <property type="molecule type" value="Genomic_DNA"/>
</dbReference>
<evidence type="ECO:0000313" key="2">
    <source>
        <dbReference type="Proteomes" id="UP000286288"/>
    </source>
</evidence>
<name>A0A415EPJ7_ENTCA</name>
<dbReference type="InterPro" id="IPR010144">
    <property type="entry name" value="CRISPR-assoc_prot_Csd1-typ"/>
</dbReference>
<dbReference type="NCBIfam" id="TIGR01863">
    <property type="entry name" value="cas_Csd1"/>
    <property type="match status" value="1"/>
</dbReference>
<gene>
    <name evidence="1" type="primary">cas8c</name>
    <name evidence="1" type="ORF">DW084_16240</name>
</gene>
<comment type="caution">
    <text evidence="1">The sequence shown here is derived from an EMBL/GenBank/DDBJ whole genome shotgun (WGS) entry which is preliminary data.</text>
</comment>
<accession>A0A415EPJ7</accession>